<sequence length="724" mass="79280">MLLFARPSASSGAPAAFTRSALPNLPRLVSEQCQSLSPCPPHNSGFRSSPLLRTGHLQTLYSAMKDTAHLDKVPFHRKIIITPDGGTISLDITAFPRDGELATIADHDDETPTLIVTHGLTGGSSESYVRSVLHPLCSPPSQGGKGYRAVVVNSRGCAHTPVTSAQLYSASKTADVRCALLWATKHYPNAPLIGMGFSLGANFIAKATGEDGDETPLVSVIPIGAPWDLLRGSEALEGDGPGGSPLSSTYSTVMAGNLKAVIGSHAATLALHTPLKPHLAALFKPAKNKTEYYQFCKEHQEADADGEWSLPAGKPEPTHLVTPKTLRHVDDTITRLGGGHSAPYGEFPLRSAKAYYLQGGAGQVHLLQNVRIPMLALNADDDPIVPLPVLAGVFEILGEHAKDIYNKLASKLRLPLHVASHPSRAEAELERQKWEEQSILDPRAHPGLVPNENIVLALTRGGGHLGWWTSIRAHRAGCETRSTRWLPEPVGEWVDMIARRVERARELARAESQDRDLLNGKSVLASEDDRREREWAFRSMTRSLWRQDEQAAAASHPRRIREVDVQIELVDVDRMPVYDFDTSDLRSSTASSTSATTTPISPLRSKVPFLLTPVLEHVPLVHPRHASVGWHEDAERRRPLFEGEWELGRLLNLTMYLDSQHPEVGFAELPLDTQVAGIGTLFDGGSEVPGQSEEEAEWIKKNAKKSWYKGRRKQSRQAEVVRGL</sequence>
<evidence type="ECO:0000256" key="1">
    <source>
        <dbReference type="ARBA" id="ARBA00010884"/>
    </source>
</evidence>
<dbReference type="SUPFAM" id="SSF53474">
    <property type="entry name" value="alpha/beta-Hydrolases"/>
    <property type="match status" value="1"/>
</dbReference>
<accession>A0AAN6GAY6</accession>
<comment type="similarity">
    <text evidence="1">Belongs to the AB hydrolase superfamily. AB hydrolase 4 family.</text>
</comment>
<proteinExistence type="inferred from homology"/>
<name>A0AAN6GAY6_9BASI</name>
<evidence type="ECO:0000259" key="2">
    <source>
        <dbReference type="Pfam" id="PF00561"/>
    </source>
</evidence>
<reference evidence="3" key="1">
    <citation type="journal article" date="2023" name="PhytoFront">
        <title>Draft Genome Resources of Seven Strains of Tilletia horrida, Causal Agent of Kernel Smut of Rice.</title>
        <authorList>
            <person name="Khanal S."/>
            <person name="Antony Babu S."/>
            <person name="Zhou X.G."/>
        </authorList>
    </citation>
    <scope>NUCLEOTIDE SEQUENCE</scope>
    <source>
        <strain evidence="3">TX3</strain>
    </source>
</reference>
<keyword evidence="4" id="KW-1185">Reference proteome</keyword>
<comment type="caution">
    <text evidence="3">The sequence shown here is derived from an EMBL/GenBank/DDBJ whole genome shotgun (WGS) entry which is preliminary data.</text>
</comment>
<organism evidence="3 4">
    <name type="scientific">Tilletia horrida</name>
    <dbReference type="NCBI Taxonomy" id="155126"/>
    <lineage>
        <taxon>Eukaryota</taxon>
        <taxon>Fungi</taxon>
        <taxon>Dikarya</taxon>
        <taxon>Basidiomycota</taxon>
        <taxon>Ustilaginomycotina</taxon>
        <taxon>Exobasidiomycetes</taxon>
        <taxon>Tilletiales</taxon>
        <taxon>Tilletiaceae</taxon>
        <taxon>Tilletia</taxon>
    </lineage>
</organism>
<dbReference type="GO" id="GO:0051792">
    <property type="term" value="P:medium-chain fatty acid biosynthetic process"/>
    <property type="evidence" value="ECO:0007669"/>
    <property type="project" value="TreeGrafter"/>
</dbReference>
<dbReference type="PANTHER" id="PTHR10794:SF63">
    <property type="entry name" value="ALPHA_BETA HYDROLASE 1, ISOFORM A"/>
    <property type="match status" value="1"/>
</dbReference>
<dbReference type="GO" id="GO:0047372">
    <property type="term" value="F:monoacylglycerol lipase activity"/>
    <property type="evidence" value="ECO:0007669"/>
    <property type="project" value="TreeGrafter"/>
</dbReference>
<dbReference type="PANTHER" id="PTHR10794">
    <property type="entry name" value="ABHYDROLASE DOMAIN-CONTAINING PROTEIN"/>
    <property type="match status" value="1"/>
</dbReference>
<dbReference type="InterPro" id="IPR000073">
    <property type="entry name" value="AB_hydrolase_1"/>
</dbReference>
<dbReference type="Pfam" id="PF00561">
    <property type="entry name" value="Abhydrolase_1"/>
    <property type="match status" value="1"/>
</dbReference>
<dbReference type="EMBL" id="JAPDMQ010000198">
    <property type="protein sequence ID" value="KAK0531006.1"/>
    <property type="molecule type" value="Genomic_DNA"/>
</dbReference>
<dbReference type="InterPro" id="IPR050960">
    <property type="entry name" value="AB_hydrolase_4_sf"/>
</dbReference>
<dbReference type="Gene3D" id="3.40.50.1820">
    <property type="entry name" value="alpha/beta hydrolase"/>
    <property type="match status" value="1"/>
</dbReference>
<dbReference type="GO" id="GO:0008126">
    <property type="term" value="F:acetylesterase activity"/>
    <property type="evidence" value="ECO:0007669"/>
    <property type="project" value="TreeGrafter"/>
</dbReference>
<evidence type="ECO:0000313" key="3">
    <source>
        <dbReference type="EMBL" id="KAK0531006.1"/>
    </source>
</evidence>
<dbReference type="AlphaFoldDB" id="A0AAN6GAY6"/>
<dbReference type="GO" id="GO:0051793">
    <property type="term" value="P:medium-chain fatty acid catabolic process"/>
    <property type="evidence" value="ECO:0007669"/>
    <property type="project" value="TreeGrafter"/>
</dbReference>
<feature type="domain" description="AB hydrolase-1" evidence="2">
    <location>
        <begin position="112"/>
        <end position="387"/>
    </location>
</feature>
<protein>
    <recommendedName>
        <fullName evidence="2">AB hydrolase-1 domain-containing protein</fullName>
    </recommendedName>
</protein>
<evidence type="ECO:0000313" key="4">
    <source>
        <dbReference type="Proteomes" id="UP001176521"/>
    </source>
</evidence>
<dbReference type="Proteomes" id="UP001176521">
    <property type="component" value="Unassembled WGS sequence"/>
</dbReference>
<gene>
    <name evidence="3" type="ORF">OC842_003748</name>
</gene>
<dbReference type="InterPro" id="IPR029058">
    <property type="entry name" value="AB_hydrolase_fold"/>
</dbReference>